<evidence type="ECO:0000259" key="3">
    <source>
        <dbReference type="PROSITE" id="PS50222"/>
    </source>
</evidence>
<dbReference type="STRING" id="61395.A0A1Y1W570"/>
<dbReference type="InterPro" id="IPR001810">
    <property type="entry name" value="F-box_dom"/>
</dbReference>
<dbReference type="GO" id="GO:0005509">
    <property type="term" value="F:calcium ion binding"/>
    <property type="evidence" value="ECO:0007669"/>
    <property type="project" value="InterPro"/>
</dbReference>
<sequence>MASAIESLPQEAFNQIALELEAADLASLAMASRALNRLVGCDELWLEKVSADFGDRGYIVDLLAESGIDLTEHLAASTDLAPWRRQQPVQDTDDWTYTGFGIQCYRERYSRVFPASHDDSMRSTRAAETKLDEVKSMLRAGPQAGPEVFAEAAYRLILVQEYFPNSAESYYLLALMCYMLNAFKPSLDILAVGRAINAEFQPIHELMAEVSSIVSSAYGSEGETPLLNAAGSGLSPQVTKVLAIIFQRLDKDRDGVLNSSELAQMVKITNGQPAPAPMVSQLIGAFGGQVRTKTGRKLMGWDAESLTTFFLAQTLDDPKETRADLAKFGFDPKTLEPTAM</sequence>
<dbReference type="SUPFAM" id="SSF81383">
    <property type="entry name" value="F-box domain"/>
    <property type="match status" value="1"/>
</dbReference>
<dbReference type="CDD" id="cd09917">
    <property type="entry name" value="F-box_SF"/>
    <property type="match status" value="1"/>
</dbReference>
<dbReference type="InterPro" id="IPR018247">
    <property type="entry name" value="EF_Hand_1_Ca_BS"/>
</dbReference>
<evidence type="ECO:0000313" key="4">
    <source>
        <dbReference type="EMBL" id="ORX68671.1"/>
    </source>
</evidence>
<dbReference type="PROSITE" id="PS50181">
    <property type="entry name" value="FBOX"/>
    <property type="match status" value="1"/>
</dbReference>
<comment type="caution">
    <text evidence="4">The sequence shown here is derived from an EMBL/GenBank/DDBJ whole genome shotgun (WGS) entry which is preliminary data.</text>
</comment>
<evidence type="ECO:0000256" key="1">
    <source>
        <dbReference type="ARBA" id="ARBA00022837"/>
    </source>
</evidence>
<proteinExistence type="predicted"/>
<feature type="domain" description="EF-hand" evidence="3">
    <location>
        <begin position="237"/>
        <end position="272"/>
    </location>
</feature>
<evidence type="ECO:0000313" key="5">
    <source>
        <dbReference type="Proteomes" id="UP000193922"/>
    </source>
</evidence>
<evidence type="ECO:0008006" key="6">
    <source>
        <dbReference type="Google" id="ProtNLM"/>
    </source>
</evidence>
<dbReference type="Gene3D" id="1.10.238.10">
    <property type="entry name" value="EF-hand"/>
    <property type="match status" value="1"/>
</dbReference>
<dbReference type="AlphaFoldDB" id="A0A1Y1W570"/>
<dbReference type="SUPFAM" id="SSF47473">
    <property type="entry name" value="EF-hand"/>
    <property type="match status" value="1"/>
</dbReference>
<accession>A0A1Y1W570</accession>
<dbReference type="PROSITE" id="PS50222">
    <property type="entry name" value="EF_HAND_2"/>
    <property type="match status" value="1"/>
</dbReference>
<organism evidence="4 5">
    <name type="scientific">Linderina pennispora</name>
    <dbReference type="NCBI Taxonomy" id="61395"/>
    <lineage>
        <taxon>Eukaryota</taxon>
        <taxon>Fungi</taxon>
        <taxon>Fungi incertae sedis</taxon>
        <taxon>Zoopagomycota</taxon>
        <taxon>Kickxellomycotina</taxon>
        <taxon>Kickxellomycetes</taxon>
        <taxon>Kickxellales</taxon>
        <taxon>Kickxellaceae</taxon>
        <taxon>Linderina</taxon>
    </lineage>
</organism>
<dbReference type="InterPro" id="IPR036047">
    <property type="entry name" value="F-box-like_dom_sf"/>
</dbReference>
<dbReference type="Proteomes" id="UP000193922">
    <property type="component" value="Unassembled WGS sequence"/>
</dbReference>
<dbReference type="PROSITE" id="PS00018">
    <property type="entry name" value="EF_HAND_1"/>
    <property type="match status" value="1"/>
</dbReference>
<name>A0A1Y1W570_9FUNG</name>
<dbReference type="InterPro" id="IPR011992">
    <property type="entry name" value="EF-hand-dom_pair"/>
</dbReference>
<dbReference type="EMBL" id="MCFD01000009">
    <property type="protein sequence ID" value="ORX68671.1"/>
    <property type="molecule type" value="Genomic_DNA"/>
</dbReference>
<keyword evidence="1" id="KW-0106">Calcium</keyword>
<dbReference type="OrthoDB" id="26525at2759"/>
<dbReference type="RefSeq" id="XP_040742453.1">
    <property type="nucleotide sequence ID" value="XM_040883909.1"/>
</dbReference>
<keyword evidence="5" id="KW-1185">Reference proteome</keyword>
<reference evidence="4 5" key="1">
    <citation type="submission" date="2016-07" db="EMBL/GenBank/DDBJ databases">
        <title>Pervasive Adenine N6-methylation of Active Genes in Fungi.</title>
        <authorList>
            <consortium name="DOE Joint Genome Institute"/>
            <person name="Mondo S.J."/>
            <person name="Dannebaum R.O."/>
            <person name="Kuo R.C."/>
            <person name="Labutti K."/>
            <person name="Haridas S."/>
            <person name="Kuo A."/>
            <person name="Salamov A."/>
            <person name="Ahrendt S.R."/>
            <person name="Lipzen A."/>
            <person name="Sullivan W."/>
            <person name="Andreopoulos W.B."/>
            <person name="Clum A."/>
            <person name="Lindquist E."/>
            <person name="Daum C."/>
            <person name="Ramamoorthy G.K."/>
            <person name="Gryganskyi A."/>
            <person name="Culley D."/>
            <person name="Magnuson J.K."/>
            <person name="James T.Y."/>
            <person name="O'Malley M.A."/>
            <person name="Stajich J.E."/>
            <person name="Spatafora J.W."/>
            <person name="Visel A."/>
            <person name="Grigoriev I.V."/>
        </authorList>
    </citation>
    <scope>NUCLEOTIDE SEQUENCE [LARGE SCALE GENOMIC DNA]</scope>
    <source>
        <strain evidence="4 5">ATCC 12442</strain>
    </source>
</reference>
<dbReference type="GeneID" id="63800557"/>
<dbReference type="InterPro" id="IPR002048">
    <property type="entry name" value="EF_hand_dom"/>
</dbReference>
<protein>
    <recommendedName>
        <fullName evidence="6">EF-hand domain-containing protein</fullName>
    </recommendedName>
</protein>
<gene>
    <name evidence="4" type="ORF">DL89DRAFT_181902</name>
</gene>
<feature type="domain" description="F-box" evidence="2">
    <location>
        <begin position="2"/>
        <end position="48"/>
    </location>
</feature>
<evidence type="ECO:0000259" key="2">
    <source>
        <dbReference type="PROSITE" id="PS50181"/>
    </source>
</evidence>